<dbReference type="Pfam" id="PF12261">
    <property type="entry name" value="T_hemolysin"/>
    <property type="match status" value="1"/>
</dbReference>
<protein>
    <recommendedName>
        <fullName evidence="2">Thermostable hemolysin</fullName>
    </recommendedName>
</protein>
<dbReference type="AlphaFoldDB" id="A0A0F9YH14"/>
<accession>A0A0F9YH14</accession>
<gene>
    <name evidence="1" type="ORF">LCGC14_0091510</name>
</gene>
<organism evidence="1">
    <name type="scientific">marine sediment metagenome</name>
    <dbReference type="NCBI Taxonomy" id="412755"/>
    <lineage>
        <taxon>unclassified sequences</taxon>
        <taxon>metagenomes</taxon>
        <taxon>ecological metagenomes</taxon>
    </lineage>
</organism>
<evidence type="ECO:0008006" key="2">
    <source>
        <dbReference type="Google" id="ProtNLM"/>
    </source>
</evidence>
<evidence type="ECO:0000313" key="1">
    <source>
        <dbReference type="EMBL" id="KKO03724.1"/>
    </source>
</evidence>
<comment type="caution">
    <text evidence="1">The sequence shown here is derived from an EMBL/GenBank/DDBJ whole genome shotgun (WGS) entry which is preliminary data.</text>
</comment>
<sequence>MSLSSVPSTNIIARLGEGDPAMLLHSPQSGGELRHQLETFVHQQFADVYGADVREFMPELLGICQQGTLQASVGLRGGASDQLFLEHYLDQPVCQTLQRHTDLPVVREQLVEVGNLAALAPGAGRLLIIALTHFLAASGYTWVVFTGTPMLLNSFQRLTLSPIDLGPADPARLGEARNDWGSYYATQPRVMAGYIPEGLAQLQRRGTFERLRYQPSYLPDQQEVANDCA</sequence>
<proteinExistence type="predicted"/>
<dbReference type="InterPro" id="IPR022050">
    <property type="entry name" value="T_hemolysin"/>
</dbReference>
<dbReference type="EMBL" id="LAZR01000025">
    <property type="protein sequence ID" value="KKO03724.1"/>
    <property type="molecule type" value="Genomic_DNA"/>
</dbReference>
<reference evidence="1" key="1">
    <citation type="journal article" date="2015" name="Nature">
        <title>Complex archaea that bridge the gap between prokaryotes and eukaryotes.</title>
        <authorList>
            <person name="Spang A."/>
            <person name="Saw J.H."/>
            <person name="Jorgensen S.L."/>
            <person name="Zaremba-Niedzwiedzka K."/>
            <person name="Martijn J."/>
            <person name="Lind A.E."/>
            <person name="van Eijk R."/>
            <person name="Schleper C."/>
            <person name="Guy L."/>
            <person name="Ettema T.J."/>
        </authorList>
    </citation>
    <scope>NUCLEOTIDE SEQUENCE</scope>
</reference>
<name>A0A0F9YH14_9ZZZZ</name>